<dbReference type="PANTHER" id="PTHR33841:SF1">
    <property type="entry name" value="DNA METHYLTRANSFERASE A"/>
    <property type="match status" value="1"/>
</dbReference>
<feature type="compositionally biased region" description="Low complexity" evidence="8">
    <location>
        <begin position="541"/>
        <end position="553"/>
    </location>
</feature>
<accession>A0A6G7GIP7</accession>
<keyword evidence="3" id="KW-0808">Transferase</keyword>
<dbReference type="PROSITE" id="PS00092">
    <property type="entry name" value="N6_MTASE"/>
    <property type="match status" value="1"/>
</dbReference>
<dbReference type="InterPro" id="IPR002052">
    <property type="entry name" value="DNA_methylase_N6_adenine_CS"/>
</dbReference>
<keyword evidence="4" id="KW-0949">S-adenosyl-L-methionine</keyword>
<dbReference type="REBASE" id="394343">
    <property type="entry name" value="KstCSTR1ORF1110P"/>
</dbReference>
<feature type="domain" description="Type II methyltransferase M.TaqI-like" evidence="9">
    <location>
        <begin position="694"/>
        <end position="936"/>
    </location>
</feature>
<evidence type="ECO:0000256" key="7">
    <source>
        <dbReference type="ARBA" id="ARBA00047942"/>
    </source>
</evidence>
<dbReference type="SUPFAM" id="SSF116734">
    <property type="entry name" value="DNA methylase specificity domain"/>
    <property type="match status" value="1"/>
</dbReference>
<dbReference type="Proteomes" id="UP000501926">
    <property type="component" value="Chromosome"/>
</dbReference>
<protein>
    <recommendedName>
        <fullName evidence="1">site-specific DNA-methyltransferase (adenine-specific)</fullName>
        <ecNumber evidence="1">2.1.1.72</ecNumber>
    </recommendedName>
</protein>
<evidence type="ECO:0000256" key="8">
    <source>
        <dbReference type="SAM" id="MobiDB-lite"/>
    </source>
</evidence>
<dbReference type="InterPro" id="IPR011639">
    <property type="entry name" value="MethylTrfase_TaqI-like_dom"/>
</dbReference>
<comment type="catalytic activity">
    <reaction evidence="7">
        <text>a 2'-deoxyadenosine in DNA + S-adenosyl-L-methionine = an N(6)-methyl-2'-deoxyadenosine in DNA + S-adenosyl-L-homocysteine + H(+)</text>
        <dbReference type="Rhea" id="RHEA:15197"/>
        <dbReference type="Rhea" id="RHEA-COMP:12418"/>
        <dbReference type="Rhea" id="RHEA-COMP:12419"/>
        <dbReference type="ChEBI" id="CHEBI:15378"/>
        <dbReference type="ChEBI" id="CHEBI:57856"/>
        <dbReference type="ChEBI" id="CHEBI:59789"/>
        <dbReference type="ChEBI" id="CHEBI:90615"/>
        <dbReference type="ChEBI" id="CHEBI:90616"/>
        <dbReference type="EC" id="2.1.1.72"/>
    </reaction>
</comment>
<gene>
    <name evidence="11" type="ORF">KsCSTR_01110</name>
</gene>
<dbReference type="PRINTS" id="PR00507">
    <property type="entry name" value="N12N6MTFRASE"/>
</dbReference>
<evidence type="ECO:0000256" key="1">
    <source>
        <dbReference type="ARBA" id="ARBA00011900"/>
    </source>
</evidence>
<dbReference type="GO" id="GO:0009307">
    <property type="term" value="P:DNA restriction-modification system"/>
    <property type="evidence" value="ECO:0007669"/>
    <property type="project" value="UniProtKB-KW"/>
</dbReference>
<name>A0A6G7GIP7_KUEST</name>
<dbReference type="GO" id="GO:0032259">
    <property type="term" value="P:methylation"/>
    <property type="evidence" value="ECO:0007669"/>
    <property type="project" value="UniProtKB-KW"/>
</dbReference>
<keyword evidence="2" id="KW-0489">Methyltransferase</keyword>
<feature type="region of interest" description="Disordered" evidence="8">
    <location>
        <begin position="541"/>
        <end position="572"/>
    </location>
</feature>
<dbReference type="Gene3D" id="3.40.50.150">
    <property type="entry name" value="Vaccinia Virus protein VP39"/>
    <property type="match status" value="1"/>
</dbReference>
<organism evidence="11 12">
    <name type="scientific">Kuenenia stuttgartiensis</name>
    <dbReference type="NCBI Taxonomy" id="174633"/>
    <lineage>
        <taxon>Bacteria</taxon>
        <taxon>Pseudomonadati</taxon>
        <taxon>Planctomycetota</taxon>
        <taxon>Candidatus Brocadiia</taxon>
        <taxon>Candidatus Brocadiales</taxon>
        <taxon>Candidatus Brocadiaceae</taxon>
        <taxon>Candidatus Kuenenia</taxon>
    </lineage>
</organism>
<evidence type="ECO:0000256" key="3">
    <source>
        <dbReference type="ARBA" id="ARBA00022679"/>
    </source>
</evidence>
<proteinExistence type="predicted"/>
<dbReference type="GO" id="GO:0003677">
    <property type="term" value="F:DNA binding"/>
    <property type="evidence" value="ECO:0007669"/>
    <property type="project" value="UniProtKB-KW"/>
</dbReference>
<evidence type="ECO:0000256" key="4">
    <source>
        <dbReference type="ARBA" id="ARBA00022691"/>
    </source>
</evidence>
<feature type="domain" description="TaqI-like C-terminal specificity" evidence="10">
    <location>
        <begin position="1057"/>
        <end position="1173"/>
    </location>
</feature>
<dbReference type="Gene3D" id="3.90.220.10">
    <property type="entry name" value="Adenine-n6-DNA-methyltransferase Taqi, Chain A, domain 2"/>
    <property type="match status" value="1"/>
</dbReference>
<evidence type="ECO:0000256" key="6">
    <source>
        <dbReference type="ARBA" id="ARBA00023125"/>
    </source>
</evidence>
<evidence type="ECO:0000313" key="12">
    <source>
        <dbReference type="Proteomes" id="UP000501926"/>
    </source>
</evidence>
<keyword evidence="6" id="KW-0238">DNA-binding</keyword>
<evidence type="ECO:0000256" key="5">
    <source>
        <dbReference type="ARBA" id="ARBA00022747"/>
    </source>
</evidence>
<feature type="compositionally biased region" description="Basic and acidic residues" evidence="8">
    <location>
        <begin position="554"/>
        <end position="572"/>
    </location>
</feature>
<dbReference type="GO" id="GO:0009007">
    <property type="term" value="F:site-specific DNA-methyltransferase (adenine-specific) activity"/>
    <property type="evidence" value="ECO:0007669"/>
    <property type="project" value="UniProtKB-EC"/>
</dbReference>
<keyword evidence="5" id="KW-0680">Restriction system</keyword>
<dbReference type="PANTHER" id="PTHR33841">
    <property type="entry name" value="DNA METHYLTRANSFERASE YEEA-RELATED"/>
    <property type="match status" value="1"/>
</dbReference>
<evidence type="ECO:0000259" key="10">
    <source>
        <dbReference type="Pfam" id="PF12950"/>
    </source>
</evidence>
<dbReference type="EMBL" id="CP049055">
    <property type="protein sequence ID" value="QII09490.1"/>
    <property type="molecule type" value="Genomic_DNA"/>
</dbReference>
<dbReference type="SUPFAM" id="SSF53335">
    <property type="entry name" value="S-adenosyl-L-methionine-dependent methyltransferases"/>
    <property type="match status" value="1"/>
</dbReference>
<dbReference type="EC" id="2.1.1.72" evidence="1"/>
<dbReference type="Pfam" id="PF07669">
    <property type="entry name" value="Eco57I"/>
    <property type="match status" value="1"/>
</dbReference>
<sequence length="1289" mass="149815">MIMAKDLRQKIKEAIQQFGAGNLSENALNLFQTLGYITERRAPLEKPAYIAFRDSFIDSQSRFNEDKALVKEWKYVDLFFQLSKEEVTRQLSLFDTKQVDRTIIETYLFFAIEMAEEHYSRTDLSHITREVNRLFPMPVMILFKHGFSLTLSIINRRLHKRDESKDVLQKVTLIKDIRISPAGGGDVEIPLKKGGKGVVSGDGAVTHRAHIEILFDLSFDELKNKHKFTNFVELHNAWQKALDTSELNKRFFRELANWYFWATQKVVFHDDAGKDKDVRNATSVIRLITRLMFVWFLKEKGLVPDALFDEKQLKKLLKYTDNKKSTYYKAILQNLFFATLNTEMGKRRFRTKNDGGRDGHYFIHNVFRYENEFVKPKETLEQYFSPIPFLNGGLFECLDKELDDKGKRKRIRIDSFSDREDNVLEVPDELFFNEKGVDVDLSRIYSSPKKNKERVYGIINILNSYKFTVAENTPIEEEIALDPELLGKVFENLLANYNPETQTTARKQTGSFYTPREIVNYMVDESLLAYLKQSLSSHRSVQSGHSVSSNHSDSFCHSERSEESNNTDKNEERLRDLLSYSENPNPFNTEEAGVLVKAIDTCKILDPACGSGAFPMGILHKMVHILHKLDPNNARWEQRQLDKVDKLIEDAEGISDTRVREKVIEDLHNTRRDIEEAFDNNEFDYGRKLYLIENCIYGIDIQPIAVQIAKLRFFISLIVDQKVNHRRDNLGVRPLPNLETKFVAANTLIGLEKEKAHLFTNPDIEKKKAELKKVRHDYFEARTPRRKETCRIKDKQLRDELAELLIQNHDFQPATAKKIAAWDPYDQNNSATFFDTEWMFGIKEGFDVVIGNPPYLIIPKHDYINTYKMFYQLQEGKPDLYRIFIEKSLTLLDKNGVLSLITPNTFLTIPSSKMLRRFIIDNFEFITILNYDQTVFESAAVNNIVFVLQKVNPRKNSSFEAFDLIKDKSLNEASRIVIQQLKAKQNVKYEINIFSDEIHDNILEKIVKLSVPLGEFKDIYITLGLQPYHNTIHTEEQIRNRFLHSSKKENKYYLLELGGKNVKKYYVDIDGNNFLDYSAELYTKPDFFFFEGERLVLREIVSDTLIIGYTNKTILFNKSCYIVKSLNKIVSNKYLLAILNSKLIGYFVRNTGDKSKQILFPRITMRTIKSLPIYETEYFSLFVLISNYVIIGKAGLEVENSLSYFEHLIDAMVYELYLPTEVTAAGANVLCHLQNLPDIQPLIEKDETEKALKTIENIYKELSNPNHPVSAAMFKMDTIEEIRIIEGKQ</sequence>
<dbReference type="Pfam" id="PF12950">
    <property type="entry name" value="TaqI_C"/>
    <property type="match status" value="1"/>
</dbReference>
<dbReference type="InterPro" id="IPR050953">
    <property type="entry name" value="N4_N6_ade-DNA_methylase"/>
</dbReference>
<evidence type="ECO:0000259" key="9">
    <source>
        <dbReference type="Pfam" id="PF07669"/>
    </source>
</evidence>
<dbReference type="InterPro" id="IPR023135">
    <property type="entry name" value="N6_DNA_MeTrfase_TaqI_C"/>
</dbReference>
<evidence type="ECO:0000313" key="11">
    <source>
        <dbReference type="EMBL" id="QII09490.1"/>
    </source>
</evidence>
<dbReference type="InterPro" id="IPR025931">
    <property type="entry name" value="TaqI_C"/>
</dbReference>
<reference evidence="11 12" key="1">
    <citation type="submission" date="2020-02" db="EMBL/GenBank/DDBJ databases">
        <title>Newly sequenced genome of strain CSTR1 showed variability in Candidatus Kuenenia stuttgartiensis genomes.</title>
        <authorList>
            <person name="Ding C."/>
            <person name="Adrian L."/>
        </authorList>
    </citation>
    <scope>NUCLEOTIDE SEQUENCE [LARGE SCALE GENOMIC DNA]</scope>
    <source>
        <strain evidence="11 12">CSTR1</strain>
    </source>
</reference>
<evidence type="ECO:0000256" key="2">
    <source>
        <dbReference type="ARBA" id="ARBA00022603"/>
    </source>
</evidence>
<dbReference type="InterPro" id="IPR029063">
    <property type="entry name" value="SAM-dependent_MTases_sf"/>
</dbReference>